<evidence type="ECO:0000313" key="2">
    <source>
        <dbReference type="Proteomes" id="UP000887566"/>
    </source>
</evidence>
<feature type="region of interest" description="Disordered" evidence="1">
    <location>
        <begin position="1"/>
        <end position="23"/>
    </location>
</feature>
<sequence>MGRGVGSERAAGGGGSSERASPSRCAAPIGVFCSGGLQRRAATTARRAWRPRRNDSAIAPRRLAANASHTNAPHRSPQFTAAASHYRFASVVRPSRSSCFFAPPKRNHSTSARHDRPARPPSTGPIDRGAGREWPGARARAHLRPTGVGVAVANSAQLIVVDRRQQHPTDPLCALNVGRLGSRLSLPHSTGVYLVL</sequence>
<evidence type="ECO:0000313" key="3">
    <source>
        <dbReference type="WBParaSite" id="PSAMB.scaffold2799size21227.g19222.t1"/>
    </source>
</evidence>
<protein>
    <submittedName>
        <fullName evidence="3">Uncharacterized protein</fullName>
    </submittedName>
</protein>
<keyword evidence="2" id="KW-1185">Reference proteome</keyword>
<accession>A0A914VYX5</accession>
<dbReference type="Proteomes" id="UP000887566">
    <property type="component" value="Unplaced"/>
</dbReference>
<name>A0A914VYX5_9BILA</name>
<proteinExistence type="predicted"/>
<feature type="region of interest" description="Disordered" evidence="1">
    <location>
        <begin position="36"/>
        <end position="61"/>
    </location>
</feature>
<reference evidence="3" key="1">
    <citation type="submission" date="2022-11" db="UniProtKB">
        <authorList>
            <consortium name="WormBaseParasite"/>
        </authorList>
    </citation>
    <scope>IDENTIFICATION</scope>
</reference>
<dbReference type="AlphaFoldDB" id="A0A914VYX5"/>
<evidence type="ECO:0000256" key="1">
    <source>
        <dbReference type="SAM" id="MobiDB-lite"/>
    </source>
</evidence>
<feature type="compositionally biased region" description="Gly residues" evidence="1">
    <location>
        <begin position="1"/>
        <end position="16"/>
    </location>
</feature>
<dbReference type="WBParaSite" id="PSAMB.scaffold2799size21227.g19222.t1">
    <property type="protein sequence ID" value="PSAMB.scaffold2799size21227.g19222.t1"/>
    <property type="gene ID" value="PSAMB.scaffold2799size21227.g19222"/>
</dbReference>
<organism evidence="2 3">
    <name type="scientific">Plectus sambesii</name>
    <dbReference type="NCBI Taxonomy" id="2011161"/>
    <lineage>
        <taxon>Eukaryota</taxon>
        <taxon>Metazoa</taxon>
        <taxon>Ecdysozoa</taxon>
        <taxon>Nematoda</taxon>
        <taxon>Chromadorea</taxon>
        <taxon>Plectida</taxon>
        <taxon>Plectina</taxon>
        <taxon>Plectoidea</taxon>
        <taxon>Plectidae</taxon>
        <taxon>Plectus</taxon>
    </lineage>
</organism>
<feature type="region of interest" description="Disordered" evidence="1">
    <location>
        <begin position="101"/>
        <end position="133"/>
    </location>
</feature>